<dbReference type="InterPro" id="IPR024079">
    <property type="entry name" value="MetalloPept_cat_dom_sf"/>
</dbReference>
<dbReference type="AlphaFoldDB" id="A0A6A6JV00"/>
<evidence type="ECO:0000313" key="2">
    <source>
        <dbReference type="Proteomes" id="UP000800097"/>
    </source>
</evidence>
<sequence>MANSGASALQSSRSISKGFDVPPRDKMLDNLIEDLFFKGAEGQKLNQIYLKKVGSVYTNILRYLGTQTDSPDNRDAVIFCDGSRFKRESPHSRWATDMTNGRKLRWRERQCEKGSEKIAAAVTWLGTADDDTRRWPAQIQLCDWFVEFLKQHEMIIGEDIRLKTKIGRKVIRKASQGKWLFNQIDVYNVLDKVLLHELTHTWMGGELDDVKVKKFGIIPRPAYGWARCKELAKTGSLVDNYFEDAPDNNAETVALFASGE</sequence>
<evidence type="ECO:0000313" key="1">
    <source>
        <dbReference type="EMBL" id="KAF2280450.1"/>
    </source>
</evidence>
<gene>
    <name evidence="1" type="ORF">EI97DRAFT_455340</name>
</gene>
<dbReference type="GeneID" id="54553809"/>
<dbReference type="OrthoDB" id="4507347at2759"/>
<dbReference type="Gene3D" id="3.40.390.10">
    <property type="entry name" value="Collagenase (Catalytic Domain)"/>
    <property type="match status" value="1"/>
</dbReference>
<accession>A0A6A6JV00</accession>
<dbReference type="RefSeq" id="XP_033657988.1">
    <property type="nucleotide sequence ID" value="XM_033800634.1"/>
</dbReference>
<dbReference type="Proteomes" id="UP000800097">
    <property type="component" value="Unassembled WGS sequence"/>
</dbReference>
<keyword evidence="2" id="KW-1185">Reference proteome</keyword>
<organism evidence="1 2">
    <name type="scientific">Westerdykella ornata</name>
    <dbReference type="NCBI Taxonomy" id="318751"/>
    <lineage>
        <taxon>Eukaryota</taxon>
        <taxon>Fungi</taxon>
        <taxon>Dikarya</taxon>
        <taxon>Ascomycota</taxon>
        <taxon>Pezizomycotina</taxon>
        <taxon>Dothideomycetes</taxon>
        <taxon>Pleosporomycetidae</taxon>
        <taxon>Pleosporales</taxon>
        <taxon>Sporormiaceae</taxon>
        <taxon>Westerdykella</taxon>
    </lineage>
</organism>
<proteinExistence type="predicted"/>
<protein>
    <submittedName>
        <fullName evidence="1">Uncharacterized protein</fullName>
    </submittedName>
</protein>
<name>A0A6A6JV00_WESOR</name>
<dbReference type="GO" id="GO:0008237">
    <property type="term" value="F:metallopeptidase activity"/>
    <property type="evidence" value="ECO:0007669"/>
    <property type="project" value="InterPro"/>
</dbReference>
<dbReference type="EMBL" id="ML986485">
    <property type="protein sequence ID" value="KAF2280450.1"/>
    <property type="molecule type" value="Genomic_DNA"/>
</dbReference>
<reference evidence="1" key="1">
    <citation type="journal article" date="2020" name="Stud. Mycol.">
        <title>101 Dothideomycetes genomes: a test case for predicting lifestyles and emergence of pathogens.</title>
        <authorList>
            <person name="Haridas S."/>
            <person name="Albert R."/>
            <person name="Binder M."/>
            <person name="Bloem J."/>
            <person name="Labutti K."/>
            <person name="Salamov A."/>
            <person name="Andreopoulos B."/>
            <person name="Baker S."/>
            <person name="Barry K."/>
            <person name="Bills G."/>
            <person name="Bluhm B."/>
            <person name="Cannon C."/>
            <person name="Castanera R."/>
            <person name="Culley D."/>
            <person name="Daum C."/>
            <person name="Ezra D."/>
            <person name="Gonzalez J."/>
            <person name="Henrissat B."/>
            <person name="Kuo A."/>
            <person name="Liang C."/>
            <person name="Lipzen A."/>
            <person name="Lutzoni F."/>
            <person name="Magnuson J."/>
            <person name="Mondo S."/>
            <person name="Nolan M."/>
            <person name="Ohm R."/>
            <person name="Pangilinan J."/>
            <person name="Park H.-J."/>
            <person name="Ramirez L."/>
            <person name="Alfaro M."/>
            <person name="Sun H."/>
            <person name="Tritt A."/>
            <person name="Yoshinaga Y."/>
            <person name="Zwiers L.-H."/>
            <person name="Turgeon B."/>
            <person name="Goodwin S."/>
            <person name="Spatafora J."/>
            <person name="Crous P."/>
            <person name="Grigoriev I."/>
        </authorList>
    </citation>
    <scope>NUCLEOTIDE SEQUENCE</scope>
    <source>
        <strain evidence="1">CBS 379.55</strain>
    </source>
</reference>